<name>A0ABU8BVD8_9RHOB</name>
<comment type="caution">
    <text evidence="3">The sequence shown here is derived from an EMBL/GenBank/DDBJ whole genome shotgun (WGS) entry which is preliminary data.</text>
</comment>
<evidence type="ECO:0000259" key="2">
    <source>
        <dbReference type="Pfam" id="PF20056"/>
    </source>
</evidence>
<dbReference type="Pfam" id="PF06568">
    <property type="entry name" value="YjiS-like"/>
    <property type="match status" value="1"/>
</dbReference>
<evidence type="ECO:0000313" key="3">
    <source>
        <dbReference type="EMBL" id="MEH7828203.1"/>
    </source>
</evidence>
<dbReference type="InterPro" id="IPR045601">
    <property type="entry name" value="DUF6455"/>
</dbReference>
<dbReference type="RefSeq" id="WP_335421936.1">
    <property type="nucleotide sequence ID" value="NZ_JBALHR010000004.1"/>
</dbReference>
<sequence length="119" mass="13300">MRERLQTLFAKWRSLTEIEALTERDLTDIGLNRAQIEDFVRMPADTTARMARMAAIFGLTVEDLKRDHGAWLDRVQTCGHCGERRRCSQVLEQADAASPAQAGFCPNAADYAALSEGRS</sequence>
<gene>
    <name evidence="3" type="ORF">V6590_08575</name>
</gene>
<protein>
    <submittedName>
        <fullName evidence="3">DUF6455 family protein</fullName>
    </submittedName>
</protein>
<dbReference type="InterPro" id="IPR009506">
    <property type="entry name" value="YjiS-like"/>
</dbReference>
<feature type="domain" description="YjiS-like" evidence="1">
    <location>
        <begin position="12"/>
        <end position="37"/>
    </location>
</feature>
<organism evidence="3 4">
    <name type="scientific">Gemmobacter denitrificans</name>
    <dbReference type="NCBI Taxonomy" id="3123040"/>
    <lineage>
        <taxon>Bacteria</taxon>
        <taxon>Pseudomonadati</taxon>
        <taxon>Pseudomonadota</taxon>
        <taxon>Alphaproteobacteria</taxon>
        <taxon>Rhodobacterales</taxon>
        <taxon>Paracoccaceae</taxon>
        <taxon>Gemmobacter</taxon>
    </lineage>
</organism>
<accession>A0ABU8BVD8</accession>
<dbReference type="Pfam" id="PF20056">
    <property type="entry name" value="DUF6455"/>
    <property type="match status" value="1"/>
</dbReference>
<feature type="domain" description="DUF6455" evidence="2">
    <location>
        <begin position="46"/>
        <end position="116"/>
    </location>
</feature>
<evidence type="ECO:0000259" key="1">
    <source>
        <dbReference type="Pfam" id="PF06568"/>
    </source>
</evidence>
<evidence type="ECO:0000313" key="4">
    <source>
        <dbReference type="Proteomes" id="UP001431963"/>
    </source>
</evidence>
<keyword evidence="4" id="KW-1185">Reference proteome</keyword>
<reference evidence="3" key="1">
    <citation type="submission" date="2024-02" db="EMBL/GenBank/DDBJ databases">
        <title>Genome sequences of strain Gemmobacter sp. JM10B15.</title>
        <authorList>
            <person name="Zhang M."/>
        </authorList>
    </citation>
    <scope>NUCLEOTIDE SEQUENCE</scope>
    <source>
        <strain evidence="3">JM10B15</strain>
    </source>
</reference>
<dbReference type="Proteomes" id="UP001431963">
    <property type="component" value="Unassembled WGS sequence"/>
</dbReference>
<proteinExistence type="predicted"/>
<dbReference type="EMBL" id="JBALHR010000004">
    <property type="protein sequence ID" value="MEH7828203.1"/>
    <property type="molecule type" value="Genomic_DNA"/>
</dbReference>